<keyword evidence="4" id="KW-0808">Transferase</keyword>
<dbReference type="InterPro" id="IPR011006">
    <property type="entry name" value="CheY-like_superfamily"/>
</dbReference>
<dbReference type="SMART" id="SM00448">
    <property type="entry name" value="REC"/>
    <property type="match status" value="1"/>
</dbReference>
<accession>A0A1F6CD87</accession>
<dbReference type="Pfam" id="PF00072">
    <property type="entry name" value="Response_reg"/>
    <property type="match status" value="1"/>
</dbReference>
<dbReference type="GO" id="GO:0000160">
    <property type="term" value="P:phosphorelay signal transduction system"/>
    <property type="evidence" value="ECO:0007669"/>
    <property type="project" value="InterPro"/>
</dbReference>
<keyword evidence="4" id="KW-0418">Kinase</keyword>
<dbReference type="PROSITE" id="PS50110">
    <property type="entry name" value="RESPONSE_REGULATORY"/>
    <property type="match status" value="1"/>
</dbReference>
<evidence type="ECO:0000313" key="4">
    <source>
        <dbReference type="EMBL" id="OGG46882.1"/>
    </source>
</evidence>
<name>A0A1F6CD87_HANXR</name>
<dbReference type="AlphaFoldDB" id="A0A1F6CD87"/>
<dbReference type="Gene3D" id="3.40.50.2300">
    <property type="match status" value="1"/>
</dbReference>
<feature type="modified residue" description="4-aspartylphosphate" evidence="2">
    <location>
        <position position="54"/>
    </location>
</feature>
<dbReference type="PANTHER" id="PTHR44591:SF3">
    <property type="entry name" value="RESPONSE REGULATORY DOMAIN-CONTAINING PROTEIN"/>
    <property type="match status" value="1"/>
</dbReference>
<evidence type="ECO:0000259" key="3">
    <source>
        <dbReference type="PROSITE" id="PS50110"/>
    </source>
</evidence>
<comment type="caution">
    <text evidence="4">The sequence shown here is derived from an EMBL/GenBank/DDBJ whole genome shotgun (WGS) entry which is preliminary data.</text>
</comment>
<evidence type="ECO:0000256" key="2">
    <source>
        <dbReference type="PROSITE-ProRule" id="PRU00169"/>
    </source>
</evidence>
<reference evidence="4 5" key="1">
    <citation type="journal article" date="2016" name="Nat. Commun.">
        <title>Thousands of microbial genomes shed light on interconnected biogeochemical processes in an aquifer system.</title>
        <authorList>
            <person name="Anantharaman K."/>
            <person name="Brown C.T."/>
            <person name="Hug L.A."/>
            <person name="Sharon I."/>
            <person name="Castelle C.J."/>
            <person name="Probst A.J."/>
            <person name="Thomas B.C."/>
            <person name="Singh A."/>
            <person name="Wilkins M.J."/>
            <person name="Karaoz U."/>
            <person name="Brodie E.L."/>
            <person name="Williams K.H."/>
            <person name="Hubbard S.S."/>
            <person name="Banfield J.F."/>
        </authorList>
    </citation>
    <scope>NUCLEOTIDE SEQUENCE [LARGE SCALE GENOMIC DNA]</scope>
    <source>
        <strain evidence="5">RIFCSPLOWO2_12_FULL_64_10</strain>
    </source>
</reference>
<feature type="domain" description="Response regulatory" evidence="3">
    <location>
        <begin position="5"/>
        <end position="121"/>
    </location>
</feature>
<dbReference type="InterPro" id="IPR001789">
    <property type="entry name" value="Sig_transdc_resp-reg_receiver"/>
</dbReference>
<dbReference type="EMBL" id="MFKF01000281">
    <property type="protein sequence ID" value="OGG46882.1"/>
    <property type="molecule type" value="Genomic_DNA"/>
</dbReference>
<evidence type="ECO:0000256" key="1">
    <source>
        <dbReference type="ARBA" id="ARBA00022553"/>
    </source>
</evidence>
<organism evidence="4 5">
    <name type="scientific">Handelsmanbacteria sp. (strain RIFCSPLOWO2_12_FULL_64_10)</name>
    <dbReference type="NCBI Taxonomy" id="1817868"/>
    <lineage>
        <taxon>Bacteria</taxon>
        <taxon>Candidatus Handelsmaniibacteriota</taxon>
    </lineage>
</organism>
<gene>
    <name evidence="4" type="ORF">A3F84_28390</name>
</gene>
<dbReference type="Proteomes" id="UP000178606">
    <property type="component" value="Unassembled WGS sequence"/>
</dbReference>
<evidence type="ECO:0000313" key="5">
    <source>
        <dbReference type="Proteomes" id="UP000178606"/>
    </source>
</evidence>
<keyword evidence="1 2" id="KW-0597">Phosphoprotein</keyword>
<proteinExistence type="predicted"/>
<sequence>MNPKLILHIEDNPSNRKALRHILRMTNYRLIEAADGQEGIDLLEKETPDLILTDIQLPKLSGYDVAKRVKADPRFRHIPVVAVTSYGLSGDDAKAKEAGCDDYVSKPYRPKVLLEHLEKFLGSSRNPPPKESP</sequence>
<dbReference type="GO" id="GO:0016301">
    <property type="term" value="F:kinase activity"/>
    <property type="evidence" value="ECO:0007669"/>
    <property type="project" value="UniProtKB-KW"/>
</dbReference>
<protein>
    <submittedName>
        <fullName evidence="4">Histidine kinase</fullName>
    </submittedName>
</protein>
<dbReference type="InterPro" id="IPR050595">
    <property type="entry name" value="Bact_response_regulator"/>
</dbReference>
<dbReference type="SUPFAM" id="SSF52172">
    <property type="entry name" value="CheY-like"/>
    <property type="match status" value="1"/>
</dbReference>
<dbReference type="PANTHER" id="PTHR44591">
    <property type="entry name" value="STRESS RESPONSE REGULATOR PROTEIN 1"/>
    <property type="match status" value="1"/>
</dbReference>